<dbReference type="Gene3D" id="2.40.50.140">
    <property type="entry name" value="Nucleic acid-binding proteins"/>
    <property type="match status" value="1"/>
</dbReference>
<dbReference type="GO" id="GO:0017004">
    <property type="term" value="P:cytochrome complex assembly"/>
    <property type="evidence" value="ECO:0007669"/>
    <property type="project" value="InterPro"/>
</dbReference>
<dbReference type="EMBL" id="CAEZTQ010000078">
    <property type="protein sequence ID" value="CAB4572246.1"/>
    <property type="molecule type" value="Genomic_DNA"/>
</dbReference>
<dbReference type="Pfam" id="PF03100">
    <property type="entry name" value="CcmE"/>
    <property type="match status" value="1"/>
</dbReference>
<dbReference type="SUPFAM" id="SSF82093">
    <property type="entry name" value="Heme chaperone CcmE"/>
    <property type="match status" value="1"/>
</dbReference>
<dbReference type="GO" id="GO:0017003">
    <property type="term" value="P:protein-heme linkage"/>
    <property type="evidence" value="ECO:0007669"/>
    <property type="project" value="InterPro"/>
</dbReference>
<evidence type="ECO:0000256" key="3">
    <source>
        <dbReference type="SAM" id="Phobius"/>
    </source>
</evidence>
<evidence type="ECO:0000313" key="4">
    <source>
        <dbReference type="EMBL" id="CAB4560286.1"/>
    </source>
</evidence>
<protein>
    <submittedName>
        <fullName evidence="4">Unannotated protein</fullName>
    </submittedName>
</protein>
<proteinExistence type="predicted"/>
<keyword evidence="3" id="KW-1133">Transmembrane helix</keyword>
<sequence length="161" mass="17581">MDLTPRPSDDVAATPRRKRRWLPMTLIAASLIGGGVVVTQFLTSAIDYYCNVDEIGVREGCDSDRRVRVQGVVEQGSVRKEDGATVFTLGFNGKTLDVTYQGDPGGIFQECISVVAHGRIAAAGFDSDRIEVRHSNQYVEKNESRIDESNEEAAACSLLVE</sequence>
<comment type="subcellular location">
    <subcellularLocation>
        <location evidence="1">Membrane</location>
    </subcellularLocation>
</comment>
<evidence type="ECO:0000256" key="1">
    <source>
        <dbReference type="ARBA" id="ARBA00004370"/>
    </source>
</evidence>
<organism evidence="4">
    <name type="scientific">freshwater metagenome</name>
    <dbReference type="NCBI Taxonomy" id="449393"/>
    <lineage>
        <taxon>unclassified sequences</taxon>
        <taxon>metagenomes</taxon>
        <taxon>ecological metagenomes</taxon>
    </lineage>
</organism>
<name>A0A6J6DAF5_9ZZZZ</name>
<keyword evidence="3" id="KW-0812">Transmembrane</keyword>
<dbReference type="AlphaFoldDB" id="A0A6J6DAF5"/>
<evidence type="ECO:0000256" key="2">
    <source>
        <dbReference type="ARBA" id="ARBA00023136"/>
    </source>
</evidence>
<dbReference type="EMBL" id="CAEZTC010000086">
    <property type="protein sequence ID" value="CAB4560286.1"/>
    <property type="molecule type" value="Genomic_DNA"/>
</dbReference>
<dbReference type="InterPro" id="IPR004329">
    <property type="entry name" value="CcmE"/>
</dbReference>
<reference evidence="4" key="1">
    <citation type="submission" date="2020-05" db="EMBL/GenBank/DDBJ databases">
        <authorList>
            <person name="Chiriac C."/>
            <person name="Salcher M."/>
            <person name="Ghai R."/>
            <person name="Kavagutti S V."/>
        </authorList>
    </citation>
    <scope>NUCLEOTIDE SEQUENCE</scope>
</reference>
<dbReference type="GO" id="GO:0005886">
    <property type="term" value="C:plasma membrane"/>
    <property type="evidence" value="ECO:0007669"/>
    <property type="project" value="InterPro"/>
</dbReference>
<gene>
    <name evidence="4" type="ORF">UFOPK1572_00781</name>
    <name evidence="5" type="ORF">UFOPK1704_00505</name>
</gene>
<keyword evidence="2 3" id="KW-0472">Membrane</keyword>
<accession>A0A6J6DAF5</accession>
<dbReference type="InterPro" id="IPR012340">
    <property type="entry name" value="NA-bd_OB-fold"/>
</dbReference>
<evidence type="ECO:0000313" key="5">
    <source>
        <dbReference type="EMBL" id="CAB4572246.1"/>
    </source>
</evidence>
<dbReference type="GO" id="GO:0020037">
    <property type="term" value="F:heme binding"/>
    <property type="evidence" value="ECO:0007669"/>
    <property type="project" value="InterPro"/>
</dbReference>
<dbReference type="InterPro" id="IPR036127">
    <property type="entry name" value="CcmE-like_sf"/>
</dbReference>
<feature type="transmembrane region" description="Helical" evidence="3">
    <location>
        <begin position="21"/>
        <end position="42"/>
    </location>
</feature>